<dbReference type="Gene3D" id="3.30.1780.10">
    <property type="entry name" value="ornithine cyclodeaminase, domain 1"/>
    <property type="match status" value="1"/>
</dbReference>
<organism evidence="2">
    <name type="scientific">Neisseria leonii</name>
    <dbReference type="NCBI Taxonomy" id="2995413"/>
    <lineage>
        <taxon>Bacteria</taxon>
        <taxon>Pseudomonadati</taxon>
        <taxon>Pseudomonadota</taxon>
        <taxon>Betaproteobacteria</taxon>
        <taxon>Neisseriales</taxon>
        <taxon>Neisseriaceae</taxon>
        <taxon>Neisseria</taxon>
    </lineage>
</organism>
<evidence type="ECO:0000313" key="4">
    <source>
        <dbReference type="Proteomes" id="UP001149607"/>
    </source>
</evidence>
<dbReference type="Proteomes" id="UP001149607">
    <property type="component" value="Chromosome"/>
</dbReference>
<evidence type="ECO:0000313" key="3">
    <source>
        <dbReference type="EMBL" id="WWY03738.1"/>
    </source>
</evidence>
<dbReference type="AlphaFoldDB" id="A0A9X4E864"/>
<dbReference type="GO" id="GO:0019752">
    <property type="term" value="P:carboxylic acid metabolic process"/>
    <property type="evidence" value="ECO:0007669"/>
    <property type="project" value="UniProtKB-ARBA"/>
</dbReference>
<dbReference type="InterPro" id="IPR003462">
    <property type="entry name" value="ODC_Mu_crystall"/>
</dbReference>
<comment type="similarity">
    <text evidence="1">Belongs to the ornithine cyclodeaminase/mu-crystallin family.</text>
</comment>
<dbReference type="EMBL" id="CP146598">
    <property type="protein sequence ID" value="WWY03738.1"/>
    <property type="molecule type" value="Genomic_DNA"/>
</dbReference>
<reference evidence="2" key="1">
    <citation type="submission" date="2022-10" db="EMBL/GenBank/DDBJ databases">
        <authorList>
            <person name="Boutroux M."/>
        </authorList>
    </citation>
    <scope>NUCLEOTIDE SEQUENCE</scope>
    <source>
        <strain evidence="2">51.81</strain>
    </source>
</reference>
<dbReference type="SUPFAM" id="SSF51735">
    <property type="entry name" value="NAD(P)-binding Rossmann-fold domains"/>
    <property type="match status" value="1"/>
</dbReference>
<dbReference type="Gene3D" id="3.40.50.720">
    <property type="entry name" value="NAD(P)-binding Rossmann-like Domain"/>
    <property type="match status" value="1"/>
</dbReference>
<name>A0A9X4E864_9NEIS</name>
<dbReference type="NCBIfam" id="NF004793">
    <property type="entry name" value="PRK06141.1"/>
    <property type="match status" value="1"/>
</dbReference>
<dbReference type="InterPro" id="IPR023401">
    <property type="entry name" value="ODC_N"/>
</dbReference>
<sequence length="300" mass="31889">MPSAICSAKIVKSRCGTTIPSAAGKAIHWGNLLLMPAWQPEQWLGVKTVSIFPDNNRIGLPGLHSVYILYSAASGKPAAILDGDTVTSRRTAAVSALAARYLSREDSTHLLIVGAGRVASLLADAYRSVRPITQVTVWNPTAAKAEALAARLRNQGFDAAAATNLETAAQQADIISCATLSTRPLILRKWLRAGSHLDLIGSFTPHMRESDDACFADTHVFIDTNEALLKAGDLLAPVQNGVFHAESVSADLTQLCRHIRTGRLKKDDITVFKSVGSGLADLAAAVLAYGTLNPPVSDTR</sequence>
<proteinExistence type="inferred from homology"/>
<dbReference type="RefSeq" id="WP_274584592.1">
    <property type="nucleotide sequence ID" value="NZ_CP146598.1"/>
</dbReference>
<dbReference type="GO" id="GO:0016491">
    <property type="term" value="F:oxidoreductase activity"/>
    <property type="evidence" value="ECO:0007669"/>
    <property type="project" value="UniProtKB-ARBA"/>
</dbReference>
<dbReference type="EMBL" id="JAPQFL010000001">
    <property type="protein sequence ID" value="MDD9327353.1"/>
    <property type="molecule type" value="Genomic_DNA"/>
</dbReference>
<dbReference type="Pfam" id="PF02423">
    <property type="entry name" value="OCD_Mu_crystall"/>
    <property type="match status" value="1"/>
</dbReference>
<protein>
    <submittedName>
        <fullName evidence="2">Ornithine cyclodeaminase family protein</fullName>
    </submittedName>
</protein>
<dbReference type="FunFam" id="3.40.50.720:FF:000311">
    <property type="entry name" value="Ornithine cyclodeaminase"/>
    <property type="match status" value="1"/>
</dbReference>
<dbReference type="InterPro" id="IPR036291">
    <property type="entry name" value="NAD(P)-bd_dom_sf"/>
</dbReference>
<accession>A0A9X4E864</accession>
<gene>
    <name evidence="2" type="ORF">ORY91_000738</name>
    <name evidence="3" type="ORF">V9W64_03075</name>
</gene>
<dbReference type="PANTHER" id="PTHR13812">
    <property type="entry name" value="KETIMINE REDUCTASE MU-CRYSTALLIN"/>
    <property type="match status" value="1"/>
</dbReference>
<reference evidence="3" key="2">
    <citation type="submission" date="2024-02" db="EMBL/GenBank/DDBJ databases">
        <title>Neisseria leonii sp. nov.</title>
        <authorList>
            <person name="Boutroux M."/>
            <person name="Favre-Rochex S."/>
            <person name="Gorgette O."/>
            <person name="Touak G."/>
            <person name="Muhle E."/>
            <person name="Chesneau O."/>
            <person name="Clermont D."/>
            <person name="Rahi P."/>
        </authorList>
    </citation>
    <scope>NUCLEOTIDE SEQUENCE</scope>
    <source>
        <strain evidence="3">51.81</strain>
    </source>
</reference>
<evidence type="ECO:0000313" key="2">
    <source>
        <dbReference type="EMBL" id="MDD9327353.1"/>
    </source>
</evidence>
<dbReference type="PANTHER" id="PTHR13812:SF19">
    <property type="entry name" value="KETIMINE REDUCTASE MU-CRYSTALLIN"/>
    <property type="match status" value="1"/>
</dbReference>
<dbReference type="GO" id="GO:0005737">
    <property type="term" value="C:cytoplasm"/>
    <property type="evidence" value="ECO:0007669"/>
    <property type="project" value="TreeGrafter"/>
</dbReference>
<evidence type="ECO:0000256" key="1">
    <source>
        <dbReference type="ARBA" id="ARBA00008903"/>
    </source>
</evidence>
<keyword evidence="4" id="KW-1185">Reference proteome</keyword>
<dbReference type="PIRSF" id="PIRSF001439">
    <property type="entry name" value="CryM"/>
    <property type="match status" value="1"/>
</dbReference>